<dbReference type="PATRIC" id="fig|1398.26.peg.915"/>
<dbReference type="InterPro" id="IPR033463">
    <property type="entry name" value="sCache_3"/>
</dbReference>
<dbReference type="EMBL" id="LQYG01000013">
    <property type="protein sequence ID" value="KYC65772.1"/>
    <property type="molecule type" value="Genomic_DNA"/>
</dbReference>
<accession>A0A150K8B8</accession>
<comment type="caution">
    <text evidence="8">The sequence shown here is derived from an EMBL/GenBank/DDBJ whole genome shotgun (WGS) entry which is preliminary data.</text>
</comment>
<evidence type="ECO:0000256" key="4">
    <source>
        <dbReference type="ARBA" id="ARBA00022989"/>
    </source>
</evidence>
<feature type="domain" description="Single cache" evidence="7">
    <location>
        <begin position="36"/>
        <end position="170"/>
    </location>
</feature>
<evidence type="ECO:0000256" key="6">
    <source>
        <dbReference type="SAM" id="Phobius"/>
    </source>
</evidence>
<feature type="transmembrane region" description="Helical" evidence="6">
    <location>
        <begin position="175"/>
        <end position="194"/>
    </location>
</feature>
<keyword evidence="3 6" id="KW-0812">Transmembrane</keyword>
<dbReference type="Proteomes" id="UP000075288">
    <property type="component" value="Unassembled WGS sequence"/>
</dbReference>
<dbReference type="InterPro" id="IPR029151">
    <property type="entry name" value="Sensor-like_sf"/>
</dbReference>
<evidence type="ECO:0000313" key="8">
    <source>
        <dbReference type="EMBL" id="KYC65772.1"/>
    </source>
</evidence>
<evidence type="ECO:0000256" key="1">
    <source>
        <dbReference type="ARBA" id="ARBA00004651"/>
    </source>
</evidence>
<organism evidence="8 9">
    <name type="scientific">Heyndrickxia coagulans</name>
    <name type="common">Weizmannia coagulans</name>
    <dbReference type="NCBI Taxonomy" id="1398"/>
    <lineage>
        <taxon>Bacteria</taxon>
        <taxon>Bacillati</taxon>
        <taxon>Bacillota</taxon>
        <taxon>Bacilli</taxon>
        <taxon>Bacillales</taxon>
        <taxon>Bacillaceae</taxon>
        <taxon>Heyndrickxia</taxon>
    </lineage>
</organism>
<gene>
    <name evidence="8" type="ORF">B4098_0989</name>
</gene>
<keyword evidence="2" id="KW-1003">Cell membrane</keyword>
<comment type="subcellular location">
    <subcellularLocation>
        <location evidence="1">Cell membrane</location>
        <topology evidence="1">Multi-pass membrane protein</topology>
    </subcellularLocation>
</comment>
<dbReference type="GO" id="GO:0005886">
    <property type="term" value="C:plasma membrane"/>
    <property type="evidence" value="ECO:0007669"/>
    <property type="project" value="UniProtKB-SubCell"/>
</dbReference>
<name>A0A150K8B8_HEYCO</name>
<evidence type="ECO:0000256" key="2">
    <source>
        <dbReference type="ARBA" id="ARBA00022475"/>
    </source>
</evidence>
<dbReference type="SUPFAM" id="SSF103190">
    <property type="entry name" value="Sensory domain-like"/>
    <property type="match status" value="1"/>
</dbReference>
<dbReference type="AlphaFoldDB" id="A0A150K8B8"/>
<sequence>MRKRKVSLQTKILGLVLLLSFLIIGALSGYFMMLEQSRIEQQEGRLALNIAKTVAAMPDVVDAFQSKDPSDTIQPLAEKIRKETGAEFIVVGNREGIRYSHPLPGRIGKKMVGGDNERAILKGESYISSAKGSLGPSLRGKTPVRDRSGNIIGIVSVGFMLSDVNRQTNIHMMKVAGVALLAFFGAIIGSVLLARDIRKDTMGLEPFEIASLYKEKRAILHAVKEGIIAVDREGFVTTMNQPAKKCCILADQSGVQRLTG</sequence>
<keyword evidence="4 6" id="KW-1133">Transmembrane helix</keyword>
<keyword evidence="5 6" id="KW-0472">Membrane</keyword>
<dbReference type="Pfam" id="PF17203">
    <property type="entry name" value="sCache_3_2"/>
    <property type="match status" value="1"/>
</dbReference>
<evidence type="ECO:0000259" key="7">
    <source>
        <dbReference type="Pfam" id="PF17203"/>
    </source>
</evidence>
<proteinExistence type="predicted"/>
<feature type="transmembrane region" description="Helical" evidence="6">
    <location>
        <begin position="12"/>
        <end position="33"/>
    </location>
</feature>
<dbReference type="Gene3D" id="3.30.450.20">
    <property type="entry name" value="PAS domain"/>
    <property type="match status" value="2"/>
</dbReference>
<evidence type="ECO:0000256" key="3">
    <source>
        <dbReference type="ARBA" id="ARBA00022692"/>
    </source>
</evidence>
<reference evidence="8 9" key="1">
    <citation type="submission" date="2016-01" db="EMBL/GenBank/DDBJ databases">
        <title>Genome Sequences of Twelve Sporeforming Bacillus Species Isolated from Foods.</title>
        <authorList>
            <person name="Berendsen E.M."/>
            <person name="Wells-Bennik M.H."/>
            <person name="Krawcyk A.O."/>
            <person name="De Jong A."/>
            <person name="Holsappel S."/>
            <person name="Eijlander R.T."/>
            <person name="Kuipers O.P."/>
        </authorList>
    </citation>
    <scope>NUCLEOTIDE SEQUENCE [LARGE SCALE GENOMIC DNA]</scope>
    <source>
        <strain evidence="8 9">B4098</strain>
    </source>
</reference>
<protein>
    <recommendedName>
        <fullName evidence="7">Single cache domain-containing protein</fullName>
    </recommendedName>
</protein>
<evidence type="ECO:0000256" key="5">
    <source>
        <dbReference type="ARBA" id="ARBA00023136"/>
    </source>
</evidence>
<evidence type="ECO:0000313" key="9">
    <source>
        <dbReference type="Proteomes" id="UP000075288"/>
    </source>
</evidence>